<dbReference type="GO" id="GO:0006508">
    <property type="term" value="P:proteolysis"/>
    <property type="evidence" value="ECO:0007669"/>
    <property type="project" value="InterPro"/>
</dbReference>
<dbReference type="InterPro" id="IPR025661">
    <property type="entry name" value="Pept_asp_AS"/>
</dbReference>
<dbReference type="SUPFAM" id="SSF54001">
    <property type="entry name" value="Cysteine proteinases"/>
    <property type="match status" value="1"/>
</dbReference>
<dbReference type="GO" id="GO:0008234">
    <property type="term" value="F:cysteine-type peptidase activity"/>
    <property type="evidence" value="ECO:0007669"/>
    <property type="project" value="InterPro"/>
</dbReference>
<dbReference type="PANTHER" id="PTHR12411">
    <property type="entry name" value="CYSTEINE PROTEASE FAMILY C1-RELATED"/>
    <property type="match status" value="1"/>
</dbReference>
<dbReference type="Gene3D" id="3.90.70.10">
    <property type="entry name" value="Cysteine proteinases"/>
    <property type="match status" value="1"/>
</dbReference>
<sequence length="662" mass="74865">MDEIKEIRSRIKGMNLTWTAGETAVSELATDEKMHYLGLVVPEDEKAMILQMAERDRSLAAKSGSVSIYPTQWDWRDVSGNDWTTPIKDQRQCGSCVAFATVAAIESNLEIFKRDPSLDPDLSEADLFFRGCGDCCGRGWYFTPALRFAQSSGVPDEACNPYQGDKTGSCPDRDKRVVKIESWTTITNSSQAKEWLSQRGPLIGGLSVYEDFFYYEKGVYKTAYGGYMGDHAVCVVGFDDAKGCWICKNSWGQGWGESGWFKIAYGECGMGSQFAFYGVQFTADDDLIMPKSGRVIVRFTGKSTTLEDEIWLYRPEEKLIFRAVDSDLGKIHDLGAFPAGTRLTFALKTSAGHIFYSDQLLNDDVCDHVNKTGIGTYKWQLNWEDLYGLGEKDYNDVSMEIEIISATSEDLVMPKEGRVFATLKQRHAATKEEFRLSSPENRLIFTLDSPMGKAIDLGKYPEGASLTFAFKTLEGYTYYTDQVKNPDFLSHVRKLPTGYNKWELRWEKSYGMRLKSYKDLTAEIIVAPIVREDVILEKDSHVVARLVSKNTPNHNQFWLYKPEKKLIFDSIQGNVGKSFEVGDYPTGTRLIFALQTQDGAFFYTDSGLNEDGKSHVLRLKLGSNKCQLRWEDLYGLKDTDYNDLVVEIKMDPKQDPKKRVTG</sequence>
<reference evidence="4" key="1">
    <citation type="journal article" date="2015" name="Proc. Natl. Acad. Sci. U.S.A.">
        <title>Networks of energetic and metabolic interactions define dynamics in microbial communities.</title>
        <authorList>
            <person name="Embree M."/>
            <person name="Liu J.K."/>
            <person name="Al-Bassam M.M."/>
            <person name="Zengler K."/>
        </authorList>
    </citation>
    <scope>NUCLEOTIDE SEQUENCE</scope>
</reference>
<dbReference type="PROSITE" id="PS00640">
    <property type="entry name" value="THIOL_PROTEASE_ASN"/>
    <property type="match status" value="1"/>
</dbReference>
<feature type="domain" description="Peptidase C1A papain C-terminal" evidence="3">
    <location>
        <begin position="69"/>
        <end position="279"/>
    </location>
</feature>
<evidence type="ECO:0000259" key="3">
    <source>
        <dbReference type="SMART" id="SM00645"/>
    </source>
</evidence>
<dbReference type="InterPro" id="IPR025193">
    <property type="entry name" value="DUF4114"/>
</dbReference>
<proteinExistence type="inferred from homology"/>
<protein>
    <submittedName>
        <fullName evidence="4">Fb22</fullName>
    </submittedName>
</protein>
<accession>A0A0W8FB87</accession>
<gene>
    <name evidence="4" type="ORF">ASZ90_012672</name>
</gene>
<dbReference type="InterPro" id="IPR000668">
    <property type="entry name" value="Peptidase_C1A_C"/>
</dbReference>
<dbReference type="CDD" id="cd02248">
    <property type="entry name" value="Peptidase_C1A"/>
    <property type="match status" value="1"/>
</dbReference>
<evidence type="ECO:0000256" key="2">
    <source>
        <dbReference type="ARBA" id="ARBA00023157"/>
    </source>
</evidence>
<dbReference type="Pfam" id="PF13448">
    <property type="entry name" value="DUF4114"/>
    <property type="match status" value="1"/>
</dbReference>
<evidence type="ECO:0000313" key="4">
    <source>
        <dbReference type="EMBL" id="KUG17635.1"/>
    </source>
</evidence>
<dbReference type="InterPro" id="IPR013128">
    <property type="entry name" value="Peptidase_C1A"/>
</dbReference>
<evidence type="ECO:0000256" key="1">
    <source>
        <dbReference type="ARBA" id="ARBA00008455"/>
    </source>
</evidence>
<dbReference type="AlphaFoldDB" id="A0A0W8FB87"/>
<comment type="similarity">
    <text evidence="1">Belongs to the peptidase C1 family.</text>
</comment>
<keyword evidence="2" id="KW-1015">Disulfide bond</keyword>
<dbReference type="Pfam" id="PF00112">
    <property type="entry name" value="Peptidase_C1"/>
    <property type="match status" value="1"/>
</dbReference>
<dbReference type="SMART" id="SM00645">
    <property type="entry name" value="Pept_C1"/>
    <property type="match status" value="1"/>
</dbReference>
<dbReference type="PROSITE" id="PS00639">
    <property type="entry name" value="THIOL_PROTEASE_HIS"/>
    <property type="match status" value="1"/>
</dbReference>
<dbReference type="EMBL" id="LNQE01001428">
    <property type="protein sequence ID" value="KUG17635.1"/>
    <property type="molecule type" value="Genomic_DNA"/>
</dbReference>
<dbReference type="InterPro" id="IPR039417">
    <property type="entry name" value="Peptidase_C1A_papain-like"/>
</dbReference>
<comment type="caution">
    <text evidence="4">The sequence shown here is derived from an EMBL/GenBank/DDBJ whole genome shotgun (WGS) entry which is preliminary data.</text>
</comment>
<name>A0A0W8FB87_9ZZZZ</name>
<dbReference type="InterPro" id="IPR025660">
    <property type="entry name" value="Pept_his_AS"/>
</dbReference>
<organism evidence="4">
    <name type="scientific">hydrocarbon metagenome</name>
    <dbReference type="NCBI Taxonomy" id="938273"/>
    <lineage>
        <taxon>unclassified sequences</taxon>
        <taxon>metagenomes</taxon>
        <taxon>ecological metagenomes</taxon>
    </lineage>
</organism>
<dbReference type="InterPro" id="IPR038765">
    <property type="entry name" value="Papain-like_cys_pep_sf"/>
</dbReference>